<evidence type="ECO:0000256" key="4">
    <source>
        <dbReference type="PROSITE-ProRule" id="PRU01161"/>
    </source>
</evidence>
<dbReference type="Pfam" id="PF13424">
    <property type="entry name" value="TPR_12"/>
    <property type="match status" value="1"/>
</dbReference>
<comment type="caution">
    <text evidence="7">The sequence shown here is derived from an EMBL/GenBank/DDBJ whole genome shotgun (WGS) entry which is preliminary data.</text>
</comment>
<dbReference type="SUPFAM" id="SSF52151">
    <property type="entry name" value="FabD/lysophospholipase-like"/>
    <property type="match status" value="1"/>
</dbReference>
<evidence type="ECO:0000256" key="5">
    <source>
        <dbReference type="SAM" id="MobiDB-lite"/>
    </source>
</evidence>
<evidence type="ECO:0000256" key="3">
    <source>
        <dbReference type="ARBA" id="ARBA00023098"/>
    </source>
</evidence>
<dbReference type="Gene3D" id="3.40.1090.10">
    <property type="entry name" value="Cytosolic phospholipase A2 catalytic domain"/>
    <property type="match status" value="1"/>
</dbReference>
<dbReference type="InterPro" id="IPR046670">
    <property type="entry name" value="DUF6540"/>
</dbReference>
<evidence type="ECO:0000313" key="8">
    <source>
        <dbReference type="Proteomes" id="UP000604273"/>
    </source>
</evidence>
<gene>
    <name evidence="7" type="ORF">FGADI_11029</name>
</gene>
<name>A0A8H4WQY5_9HYPO</name>
<sequence>MSGQPPNSPNVSLLDEEGICMLSLDGGGVRGLSSLYVLKRIMDGLNAERKRLGKSPQKPADIFDLIGGTSTGGLIAIMLGRLQMDVDECISAYNDLIKVVFNEKAKIHNSKFSLLGQTQARFDSHGLKTAIEKTLRDRGLSPTDSMVDSREPSCKVFVCATSKLDAATYRFRSYTSQKSSLGATICQAARATSAATTFFNPVSIEGMKFVDGALGANNPVDQVEEEATEIWCPSTGNLQPLVKCFVSIGTGRLPAYNIDDRVDKFIGALAKMATDAEKIAETSIKRWRQHFEQGRYFRFNVDHGLQTVGMKEYRKKWEIQAATDKYLDSQVQSFWVQRCIENLVLKKKSTRPDFELLIAPLHDFVSSSPSPQGPERSQESQTKQPASWDTKSPPQPCFCVQAKLSPFSIDRPDYLRKLQAAFPQDGHQRAALTGLPGSGKTQIAIQFAEWVHSTYPEYSVFWLSADNLEESYSRTTQKLDLFRRYGHDSRSSDARVLFHRYLSTERLGRWFLIIDDADTDNDSSSPSAQPRSAFSDLPHSEEGNILFITHSMKAATAAVGNQVSKIIKVEGLEIPDAISFLRHSLFNKSLLADNGTVNELLSELKGHPLSIQQAAGYLNDHSHLTIYKLLGVLRSPSREAFPFISKESNGSGEGRDLQNSILKTVMKSFEAIQNGNPQAGALLEFISQIGPSSIPRTILPDTGIKGGKTELEESIGTLCSFFLLTPRQGGNAFDVPIIVHLSMRLWVQQKKATKSLTETVTKRLNELVPLVDWSKRLIWKKYQDHAVWVLTGCQDRNLKFDGRFQLACKVGSWLLRERNIKRAIPWLQQTLGWAKGSSFKNTQRRLRIQLDLAEACAETGQSAKAMHLAEKALALQEKHFSKDDSSLLAVSCVLAKCHRFNGAPKKEIDRLEKLKNVDSKRSAMVKLTLLGELGKCYGYAKEYEKAIENLEMGLDAAGSKISNDDPVLFVVKNHLAYAHGQKGQHIEAITILEEILPIQEQILGKSNIEILTAQSYLATQYLYTNELTKAISVLEELVCIQRETLGQINRRTMCSENDLAEAYFDNQNVYTALKLYEHMCLLNMPLRSLYLAKSGGGAKQRSHFALFIPNPEYDRETIREDFRSLKAIGTRIHVVGEPLMAGFVFEIHRNYNTQAYSDLKQLDFLGKIDDSILHNYPETESEIRENTPRSLIERLAESVPPPPKGQNIRTPIDGVNTKRCQEWTMEVLSLLVEKELIPSEAVSIAQNQRDPPTKGIFGYKGQER</sequence>
<keyword evidence="3 4" id="KW-0443">Lipid metabolism</keyword>
<dbReference type="GO" id="GO:0046486">
    <property type="term" value="P:glycerolipid metabolic process"/>
    <property type="evidence" value="ECO:0007669"/>
    <property type="project" value="UniProtKB-ARBA"/>
</dbReference>
<feature type="active site" description="Nucleophile" evidence="4">
    <location>
        <position position="70"/>
    </location>
</feature>
<dbReference type="PANTHER" id="PTHR24185:SF1">
    <property type="entry name" value="CALCIUM-INDEPENDENT PHOSPHOLIPASE A2-GAMMA"/>
    <property type="match status" value="1"/>
</dbReference>
<protein>
    <recommendedName>
        <fullName evidence="6">PNPLA domain-containing protein</fullName>
    </recommendedName>
</protein>
<dbReference type="PROSITE" id="PS51635">
    <property type="entry name" value="PNPLA"/>
    <property type="match status" value="1"/>
</dbReference>
<dbReference type="Pfam" id="PF20174">
    <property type="entry name" value="DUF6540"/>
    <property type="match status" value="1"/>
</dbReference>
<dbReference type="GO" id="GO:0043531">
    <property type="term" value="F:ADP binding"/>
    <property type="evidence" value="ECO:0007669"/>
    <property type="project" value="InterPro"/>
</dbReference>
<feature type="compositionally biased region" description="Polar residues" evidence="5">
    <location>
        <begin position="379"/>
        <end position="392"/>
    </location>
</feature>
<evidence type="ECO:0000256" key="2">
    <source>
        <dbReference type="ARBA" id="ARBA00022963"/>
    </source>
</evidence>
<dbReference type="SMART" id="SM00028">
    <property type="entry name" value="TPR"/>
    <property type="match status" value="3"/>
</dbReference>
<dbReference type="InterPro" id="IPR019734">
    <property type="entry name" value="TPR_rpt"/>
</dbReference>
<reference evidence="7" key="1">
    <citation type="journal article" date="2020" name="BMC Genomics">
        <title>Correction to: Identification and distribution of gene clusters required for synthesis of sphingolipid metabolism inhibitors in diverse species of the filamentous fungus Fusarium.</title>
        <authorList>
            <person name="Kim H.S."/>
            <person name="Lohmar J.M."/>
            <person name="Busman M."/>
            <person name="Brown D.W."/>
            <person name="Naumann T.A."/>
            <person name="Divon H.H."/>
            <person name="Lysoe E."/>
            <person name="Uhlig S."/>
            <person name="Proctor R.H."/>
        </authorList>
    </citation>
    <scope>NUCLEOTIDE SEQUENCE</scope>
    <source>
        <strain evidence="7">NRRL 45417</strain>
    </source>
</reference>
<dbReference type="CDD" id="cd07216">
    <property type="entry name" value="Pat17_PNPLA8_PNPLA9_like3"/>
    <property type="match status" value="1"/>
</dbReference>
<organism evidence="7 8">
    <name type="scientific">Fusarium gaditjirri</name>
    <dbReference type="NCBI Taxonomy" id="282569"/>
    <lineage>
        <taxon>Eukaryota</taxon>
        <taxon>Fungi</taxon>
        <taxon>Dikarya</taxon>
        <taxon>Ascomycota</taxon>
        <taxon>Pezizomycotina</taxon>
        <taxon>Sordariomycetes</taxon>
        <taxon>Hypocreomycetidae</taxon>
        <taxon>Hypocreales</taxon>
        <taxon>Nectriaceae</taxon>
        <taxon>Fusarium</taxon>
        <taxon>Fusarium nisikadoi species complex</taxon>
    </lineage>
</organism>
<dbReference type="InterPro" id="IPR011990">
    <property type="entry name" value="TPR-like_helical_dom_sf"/>
</dbReference>
<feature type="region of interest" description="Disordered" evidence="5">
    <location>
        <begin position="365"/>
        <end position="393"/>
    </location>
</feature>
<reference evidence="7" key="2">
    <citation type="submission" date="2020-05" db="EMBL/GenBank/DDBJ databases">
        <authorList>
            <person name="Kim H.-S."/>
            <person name="Proctor R.H."/>
            <person name="Brown D.W."/>
        </authorList>
    </citation>
    <scope>NUCLEOTIDE SEQUENCE</scope>
    <source>
        <strain evidence="7">NRRL 45417</strain>
    </source>
</reference>
<feature type="short sequence motif" description="GXSXG" evidence="4">
    <location>
        <begin position="68"/>
        <end position="72"/>
    </location>
</feature>
<feature type="short sequence motif" description="GXGXXG" evidence="4">
    <location>
        <begin position="26"/>
        <end position="31"/>
    </location>
</feature>
<dbReference type="AlphaFoldDB" id="A0A8H4WQY5"/>
<dbReference type="GO" id="GO:0016020">
    <property type="term" value="C:membrane"/>
    <property type="evidence" value="ECO:0007669"/>
    <property type="project" value="TreeGrafter"/>
</dbReference>
<evidence type="ECO:0000259" key="6">
    <source>
        <dbReference type="PROSITE" id="PS51635"/>
    </source>
</evidence>
<dbReference type="SUPFAM" id="SSF48452">
    <property type="entry name" value="TPR-like"/>
    <property type="match status" value="1"/>
</dbReference>
<dbReference type="InterPro" id="IPR016035">
    <property type="entry name" value="Acyl_Trfase/lysoPLipase"/>
</dbReference>
<dbReference type="GO" id="GO:0047499">
    <property type="term" value="F:calcium-independent phospholipase A2 activity"/>
    <property type="evidence" value="ECO:0007669"/>
    <property type="project" value="TreeGrafter"/>
</dbReference>
<dbReference type="Gene3D" id="3.40.50.300">
    <property type="entry name" value="P-loop containing nucleotide triphosphate hydrolases"/>
    <property type="match status" value="1"/>
</dbReference>
<dbReference type="Pfam" id="PF01734">
    <property type="entry name" value="Patatin"/>
    <property type="match status" value="1"/>
</dbReference>
<dbReference type="InterPro" id="IPR002641">
    <property type="entry name" value="PNPLA_dom"/>
</dbReference>
<dbReference type="GO" id="GO:0016042">
    <property type="term" value="P:lipid catabolic process"/>
    <property type="evidence" value="ECO:0007669"/>
    <property type="project" value="UniProtKB-UniRule"/>
</dbReference>
<dbReference type="Proteomes" id="UP000604273">
    <property type="component" value="Unassembled WGS sequence"/>
</dbReference>
<dbReference type="Gene3D" id="1.25.40.10">
    <property type="entry name" value="Tetratricopeptide repeat domain"/>
    <property type="match status" value="2"/>
</dbReference>
<proteinExistence type="predicted"/>
<dbReference type="PANTHER" id="PTHR24185">
    <property type="entry name" value="CALCIUM-INDEPENDENT PHOSPHOLIPASE A2-GAMMA"/>
    <property type="match status" value="1"/>
</dbReference>
<keyword evidence="1 4" id="KW-0378">Hydrolase</keyword>
<dbReference type="OrthoDB" id="1658288at2759"/>
<keyword evidence="8" id="KW-1185">Reference proteome</keyword>
<dbReference type="InterPro" id="IPR027417">
    <property type="entry name" value="P-loop_NTPase"/>
</dbReference>
<evidence type="ECO:0000256" key="1">
    <source>
        <dbReference type="ARBA" id="ARBA00022801"/>
    </source>
</evidence>
<dbReference type="EMBL" id="JABFAI010000308">
    <property type="protein sequence ID" value="KAF4946640.1"/>
    <property type="molecule type" value="Genomic_DNA"/>
</dbReference>
<dbReference type="SUPFAM" id="SSF52540">
    <property type="entry name" value="P-loop containing nucleoside triphosphate hydrolases"/>
    <property type="match status" value="1"/>
</dbReference>
<keyword evidence="2 4" id="KW-0442">Lipid degradation</keyword>
<feature type="short sequence motif" description="DGA/G" evidence="4">
    <location>
        <begin position="211"/>
        <end position="213"/>
    </location>
</feature>
<feature type="domain" description="PNPLA" evidence="6">
    <location>
        <begin position="22"/>
        <end position="224"/>
    </location>
</feature>
<evidence type="ECO:0000313" key="7">
    <source>
        <dbReference type="EMBL" id="KAF4946640.1"/>
    </source>
</evidence>
<dbReference type="GO" id="GO:0019369">
    <property type="term" value="P:arachidonate metabolic process"/>
    <property type="evidence" value="ECO:0007669"/>
    <property type="project" value="TreeGrafter"/>
</dbReference>
<feature type="active site" description="Proton acceptor" evidence="4">
    <location>
        <position position="211"/>
    </location>
</feature>
<accession>A0A8H4WQY5</accession>